<gene>
    <name evidence="1" type="ORF">BWI75_06350</name>
</gene>
<dbReference type="Proteomes" id="UP000441797">
    <property type="component" value="Unassembled WGS sequence"/>
</dbReference>
<sequence>MLSNFHYQSYQEFAAILGQLQTNANSPQLDVVKLREVFQQAQRLFGQQIITLDLSDLAPSAASRVRSYHTELDKQLKLLGMDITFLQAARQPATVIARKEQICTRIQTLINYCNILLEGG</sequence>
<dbReference type="NCBIfam" id="NF037954">
    <property type="entry name" value="het_cyst_PatD"/>
    <property type="match status" value="1"/>
</dbReference>
<evidence type="ECO:0000313" key="1">
    <source>
        <dbReference type="EMBL" id="MUL35982.1"/>
    </source>
</evidence>
<dbReference type="EMBL" id="NAPY01000007">
    <property type="protein sequence ID" value="MUL35982.1"/>
    <property type="molecule type" value="Genomic_DNA"/>
</dbReference>
<comment type="caution">
    <text evidence="1">The sequence shown here is derived from an EMBL/GenBank/DDBJ whole genome shotgun (WGS) entry which is preliminary data.</text>
</comment>
<accession>A0A6N8FTS5</accession>
<dbReference type="OrthoDB" id="583449at2"/>
<dbReference type="AlphaFoldDB" id="A0A6N8FTS5"/>
<evidence type="ECO:0000313" key="2">
    <source>
        <dbReference type="Proteomes" id="UP000441797"/>
    </source>
</evidence>
<organism evidence="1 2">
    <name type="scientific">Gloeocapsopsis dulcis AAB1 = 1H9</name>
    <dbReference type="NCBI Taxonomy" id="1433147"/>
    <lineage>
        <taxon>Bacteria</taxon>
        <taxon>Bacillati</taxon>
        <taxon>Cyanobacteriota</taxon>
        <taxon>Cyanophyceae</taxon>
        <taxon>Oscillatoriophycideae</taxon>
        <taxon>Chroococcales</taxon>
        <taxon>Chroococcaceae</taxon>
        <taxon>Gloeocapsopsis</taxon>
        <taxon>Gloeocapsopsis dulcis</taxon>
    </lineage>
</organism>
<dbReference type="RefSeq" id="WP_105219561.1">
    <property type="nucleotide sequence ID" value="NZ_CAWNSU010000040.1"/>
</dbReference>
<protein>
    <recommendedName>
        <fullName evidence="3">Heterocyst frequency control protein PatD</fullName>
    </recommendedName>
</protein>
<reference evidence="1 2" key="1">
    <citation type="journal article" date="2019" name="Front. Microbiol.">
        <title>Genomic Features for Desiccation Tolerance and Sugar Biosynthesis in the Extremophile Gloeocapsopsis sp. UTEX B3054.</title>
        <authorList>
            <person name="Urrejola C."/>
            <person name="Alcorta J."/>
            <person name="Salas L."/>
            <person name="Vasquez M."/>
            <person name="Polz M.F."/>
            <person name="Vicuna R."/>
            <person name="Diez B."/>
        </authorList>
    </citation>
    <scope>NUCLEOTIDE SEQUENCE [LARGE SCALE GENOMIC DNA]</scope>
    <source>
        <strain evidence="1 2">1H9</strain>
    </source>
</reference>
<name>A0A6N8FTS5_9CHRO</name>
<keyword evidence="2" id="KW-1185">Reference proteome</keyword>
<evidence type="ECO:0008006" key="3">
    <source>
        <dbReference type="Google" id="ProtNLM"/>
    </source>
</evidence>
<dbReference type="InterPro" id="IPR047810">
    <property type="entry name" value="PatD-like"/>
</dbReference>
<proteinExistence type="predicted"/>